<dbReference type="Proteomes" id="UP000800096">
    <property type="component" value="Unassembled WGS sequence"/>
</dbReference>
<keyword evidence="2" id="KW-1185">Reference proteome</keyword>
<proteinExistence type="predicted"/>
<organism evidence="1 2">
    <name type="scientific">Ampelomyces quisqualis</name>
    <name type="common">Powdery mildew agent</name>
    <dbReference type="NCBI Taxonomy" id="50730"/>
    <lineage>
        <taxon>Eukaryota</taxon>
        <taxon>Fungi</taxon>
        <taxon>Dikarya</taxon>
        <taxon>Ascomycota</taxon>
        <taxon>Pezizomycotina</taxon>
        <taxon>Dothideomycetes</taxon>
        <taxon>Pleosporomycetidae</taxon>
        <taxon>Pleosporales</taxon>
        <taxon>Pleosporineae</taxon>
        <taxon>Phaeosphaeriaceae</taxon>
        <taxon>Ampelomyces</taxon>
    </lineage>
</organism>
<evidence type="ECO:0000313" key="1">
    <source>
        <dbReference type="EMBL" id="KAF1919011.1"/>
    </source>
</evidence>
<dbReference type="EMBL" id="ML979133">
    <property type="protein sequence ID" value="KAF1919011.1"/>
    <property type="molecule type" value="Genomic_DNA"/>
</dbReference>
<sequence length="77" mass="9149">MCRIHDSRLLRRMAYKLDLRAEYLTCERCSIYLHKPLFILRSSVPIHQVCVFIVHMVQHIINLVLETATLIGRVNTW</sequence>
<reference evidence="1" key="1">
    <citation type="journal article" date="2020" name="Stud. Mycol.">
        <title>101 Dothideomycetes genomes: a test case for predicting lifestyles and emergence of pathogens.</title>
        <authorList>
            <person name="Haridas S."/>
            <person name="Albert R."/>
            <person name="Binder M."/>
            <person name="Bloem J."/>
            <person name="Labutti K."/>
            <person name="Salamov A."/>
            <person name="Andreopoulos B."/>
            <person name="Baker S."/>
            <person name="Barry K."/>
            <person name="Bills G."/>
            <person name="Bluhm B."/>
            <person name="Cannon C."/>
            <person name="Castanera R."/>
            <person name="Culley D."/>
            <person name="Daum C."/>
            <person name="Ezra D."/>
            <person name="Gonzalez J."/>
            <person name="Henrissat B."/>
            <person name="Kuo A."/>
            <person name="Liang C."/>
            <person name="Lipzen A."/>
            <person name="Lutzoni F."/>
            <person name="Magnuson J."/>
            <person name="Mondo S."/>
            <person name="Nolan M."/>
            <person name="Ohm R."/>
            <person name="Pangilinan J."/>
            <person name="Park H.-J."/>
            <person name="Ramirez L."/>
            <person name="Alfaro M."/>
            <person name="Sun H."/>
            <person name="Tritt A."/>
            <person name="Yoshinaga Y."/>
            <person name="Zwiers L.-H."/>
            <person name="Turgeon B."/>
            <person name="Goodwin S."/>
            <person name="Spatafora J."/>
            <person name="Crous P."/>
            <person name="Grigoriev I."/>
        </authorList>
    </citation>
    <scope>NUCLEOTIDE SEQUENCE</scope>
    <source>
        <strain evidence="1">HMLAC05119</strain>
    </source>
</reference>
<name>A0A6A5QT99_AMPQU</name>
<accession>A0A6A5QT99</accession>
<protein>
    <submittedName>
        <fullName evidence="1">Uncharacterized protein</fullName>
    </submittedName>
</protein>
<dbReference type="AlphaFoldDB" id="A0A6A5QT99"/>
<evidence type="ECO:0000313" key="2">
    <source>
        <dbReference type="Proteomes" id="UP000800096"/>
    </source>
</evidence>
<gene>
    <name evidence="1" type="ORF">BDU57DRAFT_511849</name>
</gene>